<dbReference type="Pfam" id="PF06384">
    <property type="entry name" value="ICAT"/>
    <property type="match status" value="1"/>
</dbReference>
<dbReference type="SUPFAM" id="SSF81730">
    <property type="entry name" value="beta-catenin-interacting protein ICAT"/>
    <property type="match status" value="1"/>
</dbReference>
<reference evidence="5" key="1">
    <citation type="submission" date="2017-01" db="EMBL/GenBank/DDBJ databases">
        <title>Comparative genomics of anhydrobiosis in the tardigrade Hypsibius dujardini.</title>
        <authorList>
            <person name="Yoshida Y."/>
            <person name="Koutsovoulos G."/>
            <person name="Laetsch D."/>
            <person name="Stevens L."/>
            <person name="Kumar S."/>
            <person name="Horikawa D."/>
            <person name="Ishino K."/>
            <person name="Komine S."/>
            <person name="Tomita M."/>
            <person name="Blaxter M."/>
            <person name="Arakawa K."/>
        </authorList>
    </citation>
    <scope>NUCLEOTIDE SEQUENCE [LARGE SCALE GENOMIC DNA]</scope>
    <source>
        <strain evidence="5">Z151</strain>
    </source>
</reference>
<proteinExistence type="inferred from homology"/>
<keyword evidence="2" id="KW-0175">Coiled coil</keyword>
<protein>
    <recommendedName>
        <fullName evidence="3">Beta-catenin-interacting ICAT domain-containing protein</fullName>
    </recommendedName>
</protein>
<gene>
    <name evidence="4" type="ORF">BV898_11870</name>
</gene>
<sequence length="186" mass="21035">MADDRGSAKLRQNLRDQLDRCLEQLSDLQKAKDEMETEDYEEQYKDTLEQLKELDDSLTKMKSGNLSLLDDISAMQLAISAAISKAFSTPEILSLFAARQPDQLRERLAMVERDRKINKMTEDKFTQAKTEILSALIKLRATLTPEEQHFLHQNASQNLAHFVGTDNTTSTNSKTVLDIASKASID</sequence>
<dbReference type="OrthoDB" id="10262856at2759"/>
<accession>A0A1W0WFC0</accession>
<evidence type="ECO:0000256" key="1">
    <source>
        <dbReference type="ARBA" id="ARBA00006505"/>
    </source>
</evidence>
<dbReference type="GO" id="GO:0008013">
    <property type="term" value="F:beta-catenin binding"/>
    <property type="evidence" value="ECO:0007669"/>
    <property type="project" value="InterPro"/>
</dbReference>
<feature type="coiled-coil region" evidence="2">
    <location>
        <begin position="11"/>
        <end position="57"/>
    </location>
</feature>
<organism evidence="4 5">
    <name type="scientific">Hypsibius exemplaris</name>
    <name type="common">Freshwater tardigrade</name>
    <dbReference type="NCBI Taxonomy" id="2072580"/>
    <lineage>
        <taxon>Eukaryota</taxon>
        <taxon>Metazoa</taxon>
        <taxon>Ecdysozoa</taxon>
        <taxon>Tardigrada</taxon>
        <taxon>Eutardigrada</taxon>
        <taxon>Parachela</taxon>
        <taxon>Hypsibioidea</taxon>
        <taxon>Hypsibiidae</taxon>
        <taxon>Hypsibius</taxon>
    </lineage>
</organism>
<dbReference type="InterPro" id="IPR009428">
    <property type="entry name" value="ICAT_dom"/>
</dbReference>
<dbReference type="PANTHER" id="PTHR16505">
    <property type="entry name" value="PROTEIN LZIC"/>
    <property type="match status" value="1"/>
</dbReference>
<comment type="similarity">
    <text evidence="1">Belongs to the CTNNBIP1 family.</text>
</comment>
<dbReference type="Proteomes" id="UP000192578">
    <property type="component" value="Unassembled WGS sequence"/>
</dbReference>
<name>A0A1W0WFC0_HYPEX</name>
<evidence type="ECO:0000313" key="4">
    <source>
        <dbReference type="EMBL" id="OQV13872.1"/>
    </source>
</evidence>
<comment type="caution">
    <text evidence="4">The sequence shown here is derived from an EMBL/GenBank/DDBJ whole genome shotgun (WGS) entry which is preliminary data.</text>
</comment>
<evidence type="ECO:0000256" key="2">
    <source>
        <dbReference type="SAM" id="Coils"/>
    </source>
</evidence>
<dbReference type="InterPro" id="IPR040065">
    <property type="entry name" value="LZIC"/>
</dbReference>
<dbReference type="PANTHER" id="PTHR16505:SF8">
    <property type="entry name" value="PROTEIN LZIC"/>
    <property type="match status" value="1"/>
</dbReference>
<evidence type="ECO:0000313" key="5">
    <source>
        <dbReference type="Proteomes" id="UP000192578"/>
    </source>
</evidence>
<evidence type="ECO:0000259" key="3">
    <source>
        <dbReference type="Pfam" id="PF06384"/>
    </source>
</evidence>
<dbReference type="EMBL" id="MTYJ01000114">
    <property type="protein sequence ID" value="OQV13872.1"/>
    <property type="molecule type" value="Genomic_DNA"/>
</dbReference>
<feature type="domain" description="Beta-catenin-interacting ICAT" evidence="3">
    <location>
        <begin position="112"/>
        <end position="182"/>
    </location>
</feature>
<dbReference type="AlphaFoldDB" id="A0A1W0WFC0"/>
<keyword evidence="5" id="KW-1185">Reference proteome</keyword>
<dbReference type="Gene3D" id="1.10.10.490">
    <property type="entry name" value="Beta-catenin-interacting ICAT"/>
    <property type="match status" value="1"/>
</dbReference>
<dbReference type="InterPro" id="IPR036911">
    <property type="entry name" value="ICAT_sf"/>
</dbReference>